<dbReference type="AlphaFoldDB" id="A0A926HWJ3"/>
<comment type="caution">
    <text evidence="2">The sequence shown here is derived from an EMBL/GenBank/DDBJ whole genome shotgun (WGS) entry which is preliminary data.</text>
</comment>
<keyword evidence="2" id="KW-0547">Nucleotide-binding</keyword>
<accession>A0A926HWJ3</accession>
<dbReference type="SUPFAM" id="SSF52540">
    <property type="entry name" value="P-loop containing nucleoside triphosphate hydrolases"/>
    <property type="match status" value="1"/>
</dbReference>
<dbReference type="Proteomes" id="UP000617951">
    <property type="component" value="Unassembled WGS sequence"/>
</dbReference>
<protein>
    <submittedName>
        <fullName evidence="2">ATP-binding protein</fullName>
    </submittedName>
</protein>
<dbReference type="PANTHER" id="PTHR30050:SF4">
    <property type="entry name" value="ATP-BINDING PROTEIN RV3427C IN INSERTION SEQUENCE-RELATED"/>
    <property type="match status" value="1"/>
</dbReference>
<dbReference type="GO" id="GO:0006260">
    <property type="term" value="P:DNA replication"/>
    <property type="evidence" value="ECO:0007669"/>
    <property type="project" value="TreeGrafter"/>
</dbReference>
<dbReference type="GO" id="GO:0005524">
    <property type="term" value="F:ATP binding"/>
    <property type="evidence" value="ECO:0007669"/>
    <property type="project" value="UniProtKB-KW"/>
</dbReference>
<name>A0A926HWJ3_9FIRM</name>
<dbReference type="Pfam" id="PF01695">
    <property type="entry name" value="IstB_IS21"/>
    <property type="match status" value="1"/>
</dbReference>
<dbReference type="EMBL" id="JACRSS010000002">
    <property type="protein sequence ID" value="MBC8538413.1"/>
    <property type="molecule type" value="Genomic_DNA"/>
</dbReference>
<feature type="domain" description="IstB-like ATP-binding" evidence="1">
    <location>
        <begin position="180"/>
        <end position="281"/>
    </location>
</feature>
<keyword evidence="2" id="KW-0067">ATP-binding</keyword>
<reference evidence="2" key="1">
    <citation type="submission" date="2020-08" db="EMBL/GenBank/DDBJ databases">
        <title>Genome public.</title>
        <authorList>
            <person name="Liu C."/>
            <person name="Sun Q."/>
        </authorList>
    </citation>
    <scope>NUCLEOTIDE SEQUENCE</scope>
    <source>
        <strain evidence="2">NSJ-63</strain>
    </source>
</reference>
<proteinExistence type="predicted"/>
<organism evidence="2 3">
    <name type="scientific">Guopingia tenuis</name>
    <dbReference type="NCBI Taxonomy" id="2763656"/>
    <lineage>
        <taxon>Bacteria</taxon>
        <taxon>Bacillati</taxon>
        <taxon>Bacillota</taxon>
        <taxon>Clostridia</taxon>
        <taxon>Christensenellales</taxon>
        <taxon>Christensenellaceae</taxon>
        <taxon>Guopingia</taxon>
    </lineage>
</organism>
<dbReference type="InterPro" id="IPR027417">
    <property type="entry name" value="P-loop_NTPase"/>
</dbReference>
<sequence length="318" mass="36453">MAETLYDIFGEYDARRGHAERTAQAAREEAFSRSPRLRELLEARQDVLLSQLREVLQHPSDKAAIQARTEAQVKRLNEQIRREAGDAGISLSALEPQFRCPDCRDTGLLGEGREKRLCPCLKEQVYVRVLGGEEIARLEGGAEAFDESIFSETSGAREQIRKIRRFMEGYAAKYPENPHSTMVLLGKAGLGKSFMLAYLAKELQKKEWDILYIRSGSLFGLFHRHRLGEFSRVDLIYDAAVLLIDDLGTEPVTQNVTREYFFELLERRQAAGRLTALATNLDETMLKARYGERVFSRLFDCQKRELIRFAGEDLRLRR</sequence>
<gene>
    <name evidence="2" type="ORF">H8693_05635</name>
</gene>
<evidence type="ECO:0000313" key="2">
    <source>
        <dbReference type="EMBL" id="MBC8538413.1"/>
    </source>
</evidence>
<keyword evidence="3" id="KW-1185">Reference proteome</keyword>
<dbReference type="InterPro" id="IPR002611">
    <property type="entry name" value="IstB_ATP-bd"/>
</dbReference>
<dbReference type="RefSeq" id="WP_249280180.1">
    <property type="nucleotide sequence ID" value="NZ_JACRSS010000002.1"/>
</dbReference>
<evidence type="ECO:0000259" key="1">
    <source>
        <dbReference type="Pfam" id="PF01695"/>
    </source>
</evidence>
<dbReference type="Gene3D" id="3.40.50.300">
    <property type="entry name" value="P-loop containing nucleotide triphosphate hydrolases"/>
    <property type="match status" value="1"/>
</dbReference>
<dbReference type="PANTHER" id="PTHR30050">
    <property type="entry name" value="CHROMOSOMAL REPLICATION INITIATOR PROTEIN DNAA"/>
    <property type="match status" value="1"/>
</dbReference>
<evidence type="ECO:0000313" key="3">
    <source>
        <dbReference type="Proteomes" id="UP000617951"/>
    </source>
</evidence>